<protein>
    <recommendedName>
        <fullName evidence="12">FAD-binding FR-type domain-containing protein</fullName>
    </recommendedName>
</protein>
<name>A0A2T2N4G4_CORCC</name>
<dbReference type="GO" id="GO:0015677">
    <property type="term" value="P:copper ion import"/>
    <property type="evidence" value="ECO:0007669"/>
    <property type="project" value="TreeGrafter"/>
</dbReference>
<evidence type="ECO:0000313" key="13">
    <source>
        <dbReference type="EMBL" id="PSN60337.1"/>
    </source>
</evidence>
<dbReference type="InterPro" id="IPR017927">
    <property type="entry name" value="FAD-bd_FR_type"/>
</dbReference>
<dbReference type="EMBL" id="KZ678149">
    <property type="protein sequence ID" value="PSN60337.1"/>
    <property type="molecule type" value="Genomic_DNA"/>
</dbReference>
<proteinExistence type="inferred from homology"/>
<keyword evidence="3" id="KW-0813">Transport</keyword>
<dbReference type="InterPro" id="IPR051410">
    <property type="entry name" value="Ferric/Cupric_Reductase"/>
</dbReference>
<evidence type="ECO:0000256" key="5">
    <source>
        <dbReference type="ARBA" id="ARBA00022982"/>
    </source>
</evidence>
<dbReference type="PANTHER" id="PTHR32361:SF9">
    <property type="entry name" value="FERRIC REDUCTASE TRANSMEMBRANE COMPONENT 3-RELATED"/>
    <property type="match status" value="1"/>
</dbReference>
<feature type="transmembrane region" description="Helical" evidence="11">
    <location>
        <begin position="211"/>
        <end position="233"/>
    </location>
</feature>
<keyword evidence="8" id="KW-0406">Ion transport</keyword>
<evidence type="ECO:0000256" key="2">
    <source>
        <dbReference type="ARBA" id="ARBA00006278"/>
    </source>
</evidence>
<dbReference type="GO" id="GO:0006879">
    <property type="term" value="P:intracellular iron ion homeostasis"/>
    <property type="evidence" value="ECO:0007669"/>
    <property type="project" value="TreeGrafter"/>
</dbReference>
<dbReference type="InterPro" id="IPR013130">
    <property type="entry name" value="Fe3_Rdtase_TM_dom"/>
</dbReference>
<dbReference type="AlphaFoldDB" id="A0A2T2N4G4"/>
<keyword evidence="4 11" id="KW-0812">Transmembrane</keyword>
<evidence type="ECO:0000256" key="4">
    <source>
        <dbReference type="ARBA" id="ARBA00022692"/>
    </source>
</evidence>
<evidence type="ECO:0000256" key="11">
    <source>
        <dbReference type="SAM" id="Phobius"/>
    </source>
</evidence>
<dbReference type="GO" id="GO:0000293">
    <property type="term" value="F:ferric-chelate reductase activity"/>
    <property type="evidence" value="ECO:0007669"/>
    <property type="project" value="UniProtKB-ARBA"/>
</dbReference>
<dbReference type="STRING" id="1448308.A0A2T2N4G4"/>
<keyword evidence="9 11" id="KW-0472">Membrane</keyword>
<accession>A0A2T2N4G4</accession>
<dbReference type="PANTHER" id="PTHR32361">
    <property type="entry name" value="FERRIC/CUPRIC REDUCTASE TRANSMEMBRANE COMPONENT"/>
    <property type="match status" value="1"/>
</dbReference>
<dbReference type="SFLD" id="SFLDS00052">
    <property type="entry name" value="Ferric_Reductase_Domain"/>
    <property type="match status" value="1"/>
</dbReference>
<comment type="similarity">
    <text evidence="2">Belongs to the ferric reductase (FRE) family.</text>
</comment>
<dbReference type="GO" id="GO:0005886">
    <property type="term" value="C:plasma membrane"/>
    <property type="evidence" value="ECO:0007669"/>
    <property type="project" value="TreeGrafter"/>
</dbReference>
<evidence type="ECO:0000256" key="10">
    <source>
        <dbReference type="ARBA" id="ARBA00023180"/>
    </source>
</evidence>
<dbReference type="SFLD" id="SFLDG01168">
    <property type="entry name" value="Ferric_reductase_subgroup_(FRE"/>
    <property type="match status" value="1"/>
</dbReference>
<sequence length="744" mass="84731">MTDEIFHVDEVREQHHLQHRGQHNQRLTHVFWLAIATALLTRVAFRVSRWLGRRWQKYQPLKEQQSPNPGFPERISALYNAMFLFSPSSALFKSTRSSLSVGQGLVVTSYICIVSSLLVSVDAPRLSPHFIDDVAFRAAWVTLSQVPLVYLLSTKHGIINILAGLSYENINWIHKWVGRVLLLSATAHMSIMMSSISIMEIFKSSDEGMVVVRYGAGSYGILAWIALTSAVPLRRYCYWLFYINHWISTMTFLFILGHHIPKYAHLPIYLSLGLVLFDRCLSWYTFLWNNVTARPLRRFSKLHDRLAMGHSVKMKTPYITGSTLASAESTTVIRICDVPFTWRPGQHIRLYIPRFSVTESHPFTPASCSEVNTTPYSLTKLSDSENYAPSHIERRSGNDIVLMIREHGRFTRQLADYHARWLALPCPNSSQMSSSLTAYIDGPYGTPPVWEEYEHILLVSTSTGVSFTLSIMDYLEQLCYEGEPGLRTQRIQFIWAVRHIEPQFEATVTDLLLQHSTMLRSSGITVEVEFYASCPRTDPVERGTMVQDYDPFAHLRRPRRQYFTTRPPLRIRRPKSIEREREEEVKSVEPFVEEIESPSDLESIVSSTLIDETEVQDEISDCNSDIGNDDFKSSCVSGLPSWRPKQRVTTSSNDCQCALLQAQPWRLKDKGDQGFITQMYGCRPDINRLISLSISSKSRSGSMVAVCANAGLCAQAQNTVAKMNIDFALRGRAARVNIHTECFS</sequence>
<keyword evidence="5" id="KW-0249">Electron transport</keyword>
<evidence type="ECO:0000256" key="6">
    <source>
        <dbReference type="ARBA" id="ARBA00022989"/>
    </source>
</evidence>
<evidence type="ECO:0000256" key="9">
    <source>
        <dbReference type="ARBA" id="ARBA00023136"/>
    </source>
</evidence>
<evidence type="ECO:0000256" key="8">
    <source>
        <dbReference type="ARBA" id="ARBA00023065"/>
    </source>
</evidence>
<evidence type="ECO:0000256" key="7">
    <source>
        <dbReference type="ARBA" id="ARBA00023002"/>
    </source>
</evidence>
<keyword evidence="10" id="KW-0325">Glycoprotein</keyword>
<feature type="domain" description="FAD-binding FR-type" evidence="12">
    <location>
        <begin position="305"/>
        <end position="450"/>
    </location>
</feature>
<comment type="subcellular location">
    <subcellularLocation>
        <location evidence="1">Membrane</location>
        <topology evidence="1">Multi-pass membrane protein</topology>
    </subcellularLocation>
</comment>
<feature type="transmembrane region" description="Helical" evidence="11">
    <location>
        <begin position="27"/>
        <end position="45"/>
    </location>
</feature>
<dbReference type="OrthoDB" id="3944240at2759"/>
<evidence type="ECO:0000256" key="3">
    <source>
        <dbReference type="ARBA" id="ARBA00022448"/>
    </source>
</evidence>
<dbReference type="Pfam" id="PF08022">
    <property type="entry name" value="FAD_binding_8"/>
    <property type="match status" value="1"/>
</dbReference>
<keyword evidence="6 11" id="KW-1133">Transmembrane helix</keyword>
<dbReference type="Proteomes" id="UP000240883">
    <property type="component" value="Unassembled WGS sequence"/>
</dbReference>
<dbReference type="Pfam" id="PF01794">
    <property type="entry name" value="Ferric_reduct"/>
    <property type="match status" value="1"/>
</dbReference>
<dbReference type="InterPro" id="IPR013112">
    <property type="entry name" value="FAD-bd_8"/>
</dbReference>
<evidence type="ECO:0000256" key="1">
    <source>
        <dbReference type="ARBA" id="ARBA00004141"/>
    </source>
</evidence>
<reference evidence="13 14" key="1">
    <citation type="journal article" date="2018" name="Front. Microbiol.">
        <title>Genome-Wide Analysis of Corynespora cassiicola Leaf Fall Disease Putative Effectors.</title>
        <authorList>
            <person name="Lopez D."/>
            <person name="Ribeiro S."/>
            <person name="Label P."/>
            <person name="Fumanal B."/>
            <person name="Venisse J.S."/>
            <person name="Kohler A."/>
            <person name="de Oliveira R.R."/>
            <person name="Labutti K."/>
            <person name="Lipzen A."/>
            <person name="Lail K."/>
            <person name="Bauer D."/>
            <person name="Ohm R.A."/>
            <person name="Barry K.W."/>
            <person name="Spatafora J."/>
            <person name="Grigoriev I.V."/>
            <person name="Martin F.M."/>
            <person name="Pujade-Renaud V."/>
        </authorList>
    </citation>
    <scope>NUCLEOTIDE SEQUENCE [LARGE SCALE GENOMIC DNA]</scope>
    <source>
        <strain evidence="13 14">Philippines</strain>
    </source>
</reference>
<dbReference type="CDD" id="cd06186">
    <property type="entry name" value="NOX_Duox_like_FAD_NADP"/>
    <property type="match status" value="1"/>
</dbReference>
<keyword evidence="14" id="KW-1185">Reference proteome</keyword>
<organism evidence="13 14">
    <name type="scientific">Corynespora cassiicola Philippines</name>
    <dbReference type="NCBI Taxonomy" id="1448308"/>
    <lineage>
        <taxon>Eukaryota</taxon>
        <taxon>Fungi</taxon>
        <taxon>Dikarya</taxon>
        <taxon>Ascomycota</taxon>
        <taxon>Pezizomycotina</taxon>
        <taxon>Dothideomycetes</taxon>
        <taxon>Pleosporomycetidae</taxon>
        <taxon>Pleosporales</taxon>
        <taxon>Corynesporascaceae</taxon>
        <taxon>Corynespora</taxon>
    </lineage>
</organism>
<dbReference type="InterPro" id="IPR013121">
    <property type="entry name" value="Fe_red_NAD-bd_6"/>
</dbReference>
<keyword evidence="7" id="KW-0560">Oxidoreductase</keyword>
<feature type="transmembrane region" description="Helical" evidence="11">
    <location>
        <begin position="99"/>
        <end position="119"/>
    </location>
</feature>
<gene>
    <name evidence="13" type="ORF">BS50DRAFT_626027</name>
</gene>
<dbReference type="PROSITE" id="PS51384">
    <property type="entry name" value="FAD_FR"/>
    <property type="match status" value="1"/>
</dbReference>
<dbReference type="Gene3D" id="3.40.50.80">
    <property type="entry name" value="Nucleotide-binding domain of ferredoxin-NADP reductase (FNR) module"/>
    <property type="match status" value="1"/>
</dbReference>
<evidence type="ECO:0000259" key="12">
    <source>
        <dbReference type="PROSITE" id="PS51384"/>
    </source>
</evidence>
<dbReference type="Pfam" id="PF08030">
    <property type="entry name" value="NAD_binding_6"/>
    <property type="match status" value="1"/>
</dbReference>
<evidence type="ECO:0000313" key="14">
    <source>
        <dbReference type="Proteomes" id="UP000240883"/>
    </source>
</evidence>
<dbReference type="GO" id="GO:0006826">
    <property type="term" value="P:iron ion transport"/>
    <property type="evidence" value="ECO:0007669"/>
    <property type="project" value="TreeGrafter"/>
</dbReference>
<feature type="transmembrane region" description="Helical" evidence="11">
    <location>
        <begin position="239"/>
        <end position="256"/>
    </location>
</feature>
<feature type="transmembrane region" description="Helical" evidence="11">
    <location>
        <begin position="176"/>
        <end position="199"/>
    </location>
</feature>
<dbReference type="InterPro" id="IPR039261">
    <property type="entry name" value="FNR_nucleotide-bd"/>
</dbReference>